<dbReference type="SUPFAM" id="SSF47240">
    <property type="entry name" value="Ferritin-like"/>
    <property type="match status" value="1"/>
</dbReference>
<feature type="domain" description="DUF2383" evidence="1">
    <location>
        <begin position="8"/>
        <end position="115"/>
    </location>
</feature>
<sequence length="145" mass="15963">MASYDNDISLLNSLIATTLDSVEGYRESAKDAEDPQLKSNFGERATERTQVVAMLRDQVRTLGGTPEDDGTVLGSAHRMFVNLKSMIVSRDDKAVLEEVQRGETYLKEKFETALNDRNASPETLRVIEQAHRQIASGSSAMQGLG</sequence>
<organism evidence="2 3">
    <name type="scientific">Blastomonas natatoria</name>
    <dbReference type="NCBI Taxonomy" id="34015"/>
    <lineage>
        <taxon>Bacteria</taxon>
        <taxon>Pseudomonadati</taxon>
        <taxon>Pseudomonadota</taxon>
        <taxon>Alphaproteobacteria</taxon>
        <taxon>Sphingomonadales</taxon>
        <taxon>Sphingomonadaceae</taxon>
        <taxon>Blastomonas</taxon>
    </lineage>
</organism>
<evidence type="ECO:0000313" key="3">
    <source>
        <dbReference type="Proteomes" id="UP000248014"/>
    </source>
</evidence>
<dbReference type="Pfam" id="PF09537">
    <property type="entry name" value="DUF2383"/>
    <property type="match status" value="1"/>
</dbReference>
<comment type="caution">
    <text evidence="2">The sequence shown here is derived from an EMBL/GenBank/DDBJ whole genome shotgun (WGS) entry which is preliminary data.</text>
</comment>
<evidence type="ECO:0000313" key="2">
    <source>
        <dbReference type="EMBL" id="PXW70104.1"/>
    </source>
</evidence>
<protein>
    <submittedName>
        <fullName evidence="2">Uncharacterized protein (TIGR02284 family)</fullName>
    </submittedName>
</protein>
<dbReference type="InterPro" id="IPR009078">
    <property type="entry name" value="Ferritin-like_SF"/>
</dbReference>
<dbReference type="InterPro" id="IPR016920">
    <property type="entry name" value="UCP029477"/>
</dbReference>
<proteinExistence type="predicted"/>
<gene>
    <name evidence="2" type="ORF">C7451_11480</name>
</gene>
<reference evidence="2 3" key="1">
    <citation type="submission" date="2018-05" db="EMBL/GenBank/DDBJ databases">
        <title>Genomic Encyclopedia of Type Strains, Phase IV (KMG-IV): sequencing the most valuable type-strain genomes for metagenomic binning, comparative biology and taxonomic classification.</title>
        <authorList>
            <person name="Goeker M."/>
        </authorList>
    </citation>
    <scope>NUCLEOTIDE SEQUENCE [LARGE SCALE GENOMIC DNA]</scope>
    <source>
        <strain evidence="2 3">DSM 3183</strain>
    </source>
</reference>
<dbReference type="InterPro" id="IPR019052">
    <property type="entry name" value="DUF2383"/>
</dbReference>
<accession>A0A2V3UV79</accession>
<dbReference type="Proteomes" id="UP000248014">
    <property type="component" value="Unassembled WGS sequence"/>
</dbReference>
<dbReference type="InterPro" id="IPR012347">
    <property type="entry name" value="Ferritin-like"/>
</dbReference>
<dbReference type="RefSeq" id="WP_110299972.1">
    <property type="nucleotide sequence ID" value="NZ_QJJM01000014.1"/>
</dbReference>
<dbReference type="EMBL" id="QJJM01000014">
    <property type="protein sequence ID" value="PXW70104.1"/>
    <property type="molecule type" value="Genomic_DNA"/>
</dbReference>
<dbReference type="InterPro" id="IPR011971">
    <property type="entry name" value="CHP02284"/>
</dbReference>
<name>A0A2V3UV79_9SPHN</name>
<dbReference type="PIRSF" id="PIRSF029477">
    <property type="entry name" value="UCP029477"/>
    <property type="match status" value="1"/>
</dbReference>
<dbReference type="AlphaFoldDB" id="A0A2V3UV79"/>
<dbReference type="OrthoDB" id="7265085at2"/>
<dbReference type="NCBIfam" id="TIGR02284">
    <property type="entry name" value="PA2169 family four-helix-bundle protein"/>
    <property type="match status" value="1"/>
</dbReference>
<dbReference type="Gene3D" id="1.20.1260.10">
    <property type="match status" value="1"/>
</dbReference>
<keyword evidence="3" id="KW-1185">Reference proteome</keyword>
<evidence type="ECO:0000259" key="1">
    <source>
        <dbReference type="Pfam" id="PF09537"/>
    </source>
</evidence>